<comment type="caution">
    <text evidence="3">The sequence shown here is derived from an EMBL/GenBank/DDBJ whole genome shotgun (WGS) entry which is preliminary data.</text>
</comment>
<name>A0A9K3JDG9_HELAN</name>
<accession>A0A9K3JDG9</accession>
<sequence length="71" mass="7761">MEHKLVTVLCCMLLISTVSTTVTQESALRPRRTPPVSATPSSNATPIKHRIGVPFPGPGPYKWKSPPMIIH</sequence>
<feature type="signal peptide" evidence="2">
    <location>
        <begin position="1"/>
        <end position="20"/>
    </location>
</feature>
<keyword evidence="4" id="KW-1185">Reference proteome</keyword>
<proteinExistence type="predicted"/>
<dbReference type="EMBL" id="MNCJ02000318">
    <property type="protein sequence ID" value="KAF5812904.1"/>
    <property type="molecule type" value="Genomic_DNA"/>
</dbReference>
<gene>
    <name evidence="3" type="ORF">HanXRQr2_Chr03g0091891</name>
</gene>
<organism evidence="3 4">
    <name type="scientific">Helianthus annuus</name>
    <name type="common">Common sunflower</name>
    <dbReference type="NCBI Taxonomy" id="4232"/>
    <lineage>
        <taxon>Eukaryota</taxon>
        <taxon>Viridiplantae</taxon>
        <taxon>Streptophyta</taxon>
        <taxon>Embryophyta</taxon>
        <taxon>Tracheophyta</taxon>
        <taxon>Spermatophyta</taxon>
        <taxon>Magnoliopsida</taxon>
        <taxon>eudicotyledons</taxon>
        <taxon>Gunneridae</taxon>
        <taxon>Pentapetalae</taxon>
        <taxon>asterids</taxon>
        <taxon>campanulids</taxon>
        <taxon>Asterales</taxon>
        <taxon>Asteraceae</taxon>
        <taxon>Asteroideae</taxon>
        <taxon>Heliantheae alliance</taxon>
        <taxon>Heliantheae</taxon>
        <taxon>Helianthus</taxon>
    </lineage>
</organism>
<evidence type="ECO:0000256" key="2">
    <source>
        <dbReference type="SAM" id="SignalP"/>
    </source>
</evidence>
<protein>
    <recommendedName>
        <fullName evidence="5">Transmembrane protein</fullName>
    </recommendedName>
</protein>
<dbReference type="Gramene" id="mRNA:HanXRQr2_Chr03g0091891">
    <property type="protein sequence ID" value="mRNA:HanXRQr2_Chr03g0091891"/>
    <property type="gene ID" value="HanXRQr2_Chr03g0091891"/>
</dbReference>
<evidence type="ECO:0000256" key="1">
    <source>
        <dbReference type="SAM" id="MobiDB-lite"/>
    </source>
</evidence>
<evidence type="ECO:0008006" key="5">
    <source>
        <dbReference type="Google" id="ProtNLM"/>
    </source>
</evidence>
<reference evidence="3" key="2">
    <citation type="submission" date="2020-06" db="EMBL/GenBank/DDBJ databases">
        <title>Helianthus annuus Genome sequencing and assembly Release 2.</title>
        <authorList>
            <person name="Gouzy J."/>
            <person name="Langlade N."/>
            <person name="Munos S."/>
        </authorList>
    </citation>
    <scope>NUCLEOTIDE SEQUENCE</scope>
    <source>
        <tissue evidence="3">Leaves</tissue>
    </source>
</reference>
<feature type="compositionally biased region" description="Polar residues" evidence="1">
    <location>
        <begin position="36"/>
        <end position="45"/>
    </location>
</feature>
<dbReference type="AlphaFoldDB" id="A0A9K3JDG9"/>
<dbReference type="Proteomes" id="UP000215914">
    <property type="component" value="Unassembled WGS sequence"/>
</dbReference>
<evidence type="ECO:0000313" key="4">
    <source>
        <dbReference type="Proteomes" id="UP000215914"/>
    </source>
</evidence>
<evidence type="ECO:0000313" key="3">
    <source>
        <dbReference type="EMBL" id="KAF5812904.1"/>
    </source>
</evidence>
<feature type="chain" id="PRO_5039901794" description="Transmembrane protein" evidence="2">
    <location>
        <begin position="21"/>
        <end position="71"/>
    </location>
</feature>
<feature type="region of interest" description="Disordered" evidence="1">
    <location>
        <begin position="24"/>
        <end position="53"/>
    </location>
</feature>
<keyword evidence="2" id="KW-0732">Signal</keyword>
<reference evidence="3" key="1">
    <citation type="journal article" date="2017" name="Nature">
        <title>The sunflower genome provides insights into oil metabolism, flowering and Asterid evolution.</title>
        <authorList>
            <person name="Badouin H."/>
            <person name="Gouzy J."/>
            <person name="Grassa C.J."/>
            <person name="Murat F."/>
            <person name="Staton S.E."/>
            <person name="Cottret L."/>
            <person name="Lelandais-Briere C."/>
            <person name="Owens G.L."/>
            <person name="Carrere S."/>
            <person name="Mayjonade B."/>
            <person name="Legrand L."/>
            <person name="Gill N."/>
            <person name="Kane N.C."/>
            <person name="Bowers J.E."/>
            <person name="Hubner S."/>
            <person name="Bellec A."/>
            <person name="Berard A."/>
            <person name="Berges H."/>
            <person name="Blanchet N."/>
            <person name="Boniface M.C."/>
            <person name="Brunel D."/>
            <person name="Catrice O."/>
            <person name="Chaidir N."/>
            <person name="Claudel C."/>
            <person name="Donnadieu C."/>
            <person name="Faraut T."/>
            <person name="Fievet G."/>
            <person name="Helmstetter N."/>
            <person name="King M."/>
            <person name="Knapp S.J."/>
            <person name="Lai Z."/>
            <person name="Le Paslier M.C."/>
            <person name="Lippi Y."/>
            <person name="Lorenzon L."/>
            <person name="Mandel J.R."/>
            <person name="Marage G."/>
            <person name="Marchand G."/>
            <person name="Marquand E."/>
            <person name="Bret-Mestries E."/>
            <person name="Morien E."/>
            <person name="Nambeesan S."/>
            <person name="Nguyen T."/>
            <person name="Pegot-Espagnet P."/>
            <person name="Pouilly N."/>
            <person name="Raftis F."/>
            <person name="Sallet E."/>
            <person name="Schiex T."/>
            <person name="Thomas J."/>
            <person name="Vandecasteele C."/>
            <person name="Vares D."/>
            <person name="Vear F."/>
            <person name="Vautrin S."/>
            <person name="Crespi M."/>
            <person name="Mangin B."/>
            <person name="Burke J.M."/>
            <person name="Salse J."/>
            <person name="Munos S."/>
            <person name="Vincourt P."/>
            <person name="Rieseberg L.H."/>
            <person name="Langlade N.B."/>
        </authorList>
    </citation>
    <scope>NUCLEOTIDE SEQUENCE</scope>
    <source>
        <tissue evidence="3">Leaves</tissue>
    </source>
</reference>